<dbReference type="AlphaFoldDB" id="A0A3C1KFH1"/>
<dbReference type="InterPro" id="IPR037523">
    <property type="entry name" value="VOC_core"/>
</dbReference>
<organism evidence="3 4">
    <name type="scientific">Microbacterium ginsengisoli</name>
    <dbReference type="NCBI Taxonomy" id="400772"/>
    <lineage>
        <taxon>Bacteria</taxon>
        <taxon>Bacillati</taxon>
        <taxon>Actinomycetota</taxon>
        <taxon>Actinomycetes</taxon>
        <taxon>Micrococcales</taxon>
        <taxon>Microbacteriaceae</taxon>
        <taxon>Microbacterium</taxon>
    </lineage>
</organism>
<dbReference type="GO" id="GO:0046872">
    <property type="term" value="F:metal ion binding"/>
    <property type="evidence" value="ECO:0007669"/>
    <property type="project" value="UniProtKB-KW"/>
</dbReference>
<evidence type="ECO:0000256" key="1">
    <source>
        <dbReference type="ARBA" id="ARBA00022723"/>
    </source>
</evidence>
<dbReference type="Gene3D" id="3.10.180.10">
    <property type="entry name" value="2,3-Dihydroxybiphenyl 1,2-Dioxygenase, domain 1"/>
    <property type="match status" value="1"/>
</dbReference>
<dbReference type="PANTHER" id="PTHR43048">
    <property type="entry name" value="METHYLMALONYL-COA EPIMERASE"/>
    <property type="match status" value="1"/>
</dbReference>
<sequence>MSSSPTPPALADLASALDQVGIVVADLDAVEAGMRLVFGVEPTSRSENHYPDATHRGRATDTRVGALFYHLFGLELEFLSPRGGDDIWQEFLDERGPGLHHVRFAVDDHAAVVDALAQRGIAVRQEGSSVRGNGVRYAYFDTTAALGFFVETLSSPAASRPAT</sequence>
<dbReference type="PANTHER" id="PTHR43048:SF3">
    <property type="entry name" value="METHYLMALONYL-COA EPIMERASE, MITOCHONDRIAL"/>
    <property type="match status" value="1"/>
</dbReference>
<dbReference type="InterPro" id="IPR051785">
    <property type="entry name" value="MMCE/EMCE_epimerase"/>
</dbReference>
<dbReference type="GO" id="GO:0004493">
    <property type="term" value="F:methylmalonyl-CoA epimerase activity"/>
    <property type="evidence" value="ECO:0007669"/>
    <property type="project" value="TreeGrafter"/>
</dbReference>
<name>A0A3C1KFH1_9MICO</name>
<evidence type="ECO:0000259" key="2">
    <source>
        <dbReference type="PROSITE" id="PS51819"/>
    </source>
</evidence>
<accession>A0A3C1KFH1</accession>
<dbReference type="Proteomes" id="UP000257479">
    <property type="component" value="Unassembled WGS sequence"/>
</dbReference>
<dbReference type="InterPro" id="IPR029068">
    <property type="entry name" value="Glyas_Bleomycin-R_OHBP_Dase"/>
</dbReference>
<dbReference type="Pfam" id="PF13669">
    <property type="entry name" value="Glyoxalase_4"/>
    <property type="match status" value="1"/>
</dbReference>
<dbReference type="RefSeq" id="WP_056206374.1">
    <property type="nucleotide sequence ID" value="NZ_DAIQHQ010000006.1"/>
</dbReference>
<comment type="caution">
    <text evidence="3">The sequence shown here is derived from an EMBL/GenBank/DDBJ whole genome shotgun (WGS) entry which is preliminary data.</text>
</comment>
<gene>
    <name evidence="3" type="ORF">DCP95_12835</name>
</gene>
<keyword evidence="1" id="KW-0479">Metal-binding</keyword>
<dbReference type="GO" id="GO:0046491">
    <property type="term" value="P:L-methylmalonyl-CoA metabolic process"/>
    <property type="evidence" value="ECO:0007669"/>
    <property type="project" value="TreeGrafter"/>
</dbReference>
<evidence type="ECO:0000313" key="3">
    <source>
        <dbReference type="EMBL" id="HAN25430.1"/>
    </source>
</evidence>
<protein>
    <recommendedName>
        <fullName evidence="2">VOC domain-containing protein</fullName>
    </recommendedName>
</protein>
<dbReference type="EMBL" id="DMNG01000223">
    <property type="protein sequence ID" value="HAN25430.1"/>
    <property type="molecule type" value="Genomic_DNA"/>
</dbReference>
<reference evidence="3 4" key="1">
    <citation type="journal article" date="2018" name="Nat. Biotechnol.">
        <title>A standardized bacterial taxonomy based on genome phylogeny substantially revises the tree of life.</title>
        <authorList>
            <person name="Parks D.H."/>
            <person name="Chuvochina M."/>
            <person name="Waite D.W."/>
            <person name="Rinke C."/>
            <person name="Skarshewski A."/>
            <person name="Chaumeil P.A."/>
            <person name="Hugenholtz P."/>
        </authorList>
    </citation>
    <scope>NUCLEOTIDE SEQUENCE [LARGE SCALE GENOMIC DNA]</scope>
    <source>
        <strain evidence="3">UBA9152</strain>
    </source>
</reference>
<proteinExistence type="predicted"/>
<evidence type="ECO:0000313" key="4">
    <source>
        <dbReference type="Proteomes" id="UP000257479"/>
    </source>
</evidence>
<feature type="domain" description="VOC" evidence="2">
    <location>
        <begin position="16"/>
        <end position="155"/>
    </location>
</feature>
<dbReference type="SUPFAM" id="SSF54593">
    <property type="entry name" value="Glyoxalase/Bleomycin resistance protein/Dihydroxybiphenyl dioxygenase"/>
    <property type="match status" value="1"/>
</dbReference>
<dbReference type="PROSITE" id="PS51819">
    <property type="entry name" value="VOC"/>
    <property type="match status" value="1"/>
</dbReference>